<dbReference type="PANTHER" id="PTHR24305">
    <property type="entry name" value="CYTOCHROME P450"/>
    <property type="match status" value="1"/>
</dbReference>
<keyword evidence="1" id="KW-0349">Heme</keyword>
<evidence type="ECO:0000313" key="6">
    <source>
        <dbReference type="Proteomes" id="UP001152087"/>
    </source>
</evidence>
<dbReference type="Gene3D" id="1.10.630.10">
    <property type="entry name" value="Cytochrome P450"/>
    <property type="match status" value="1"/>
</dbReference>
<evidence type="ECO:0000256" key="2">
    <source>
        <dbReference type="ARBA" id="ARBA00022723"/>
    </source>
</evidence>
<evidence type="ECO:0008006" key="7">
    <source>
        <dbReference type="Google" id="ProtNLM"/>
    </source>
</evidence>
<dbReference type="EMBL" id="JAOQAV010000020">
    <property type="protein sequence ID" value="KAJ4186451.1"/>
    <property type="molecule type" value="Genomic_DNA"/>
</dbReference>
<evidence type="ECO:0000256" key="1">
    <source>
        <dbReference type="ARBA" id="ARBA00022617"/>
    </source>
</evidence>
<keyword evidence="4" id="KW-1133">Transmembrane helix</keyword>
<dbReference type="Pfam" id="PF00067">
    <property type="entry name" value="p450"/>
    <property type="match status" value="1"/>
</dbReference>
<dbReference type="AlphaFoldDB" id="A0A9W8UYZ6"/>
<dbReference type="InterPro" id="IPR001128">
    <property type="entry name" value="Cyt_P450"/>
</dbReference>
<keyword evidence="6" id="KW-1185">Reference proteome</keyword>
<sequence length="284" mass="32627">MLLKELTVSVAWERLQQDWRASIHLPIIVAASLLLIILFYSLRSLYRIHLHPLSKFPGPREAAKSDLWLYHQSLSTFPEATFEELHQKYRKSKAIRIAPNELHIADTRLYKAIYKQSNPFPKHEAFYLGFNAPSPSLFTEVDQFKHKERRRMLSSMFSRAGVLKLDGLVRERLMLLENKIDRLCEKQKIDVYGALRLLTTNIILEFCFADSSGMMEEQPDGFGSRFLEAFSVAAGGVATLQQYPLLRVLIGKMPAWLVRMINPDIASFLDLIQASPIHPFHGKS</sequence>
<dbReference type="Proteomes" id="UP001152087">
    <property type="component" value="Unassembled WGS sequence"/>
</dbReference>
<evidence type="ECO:0000256" key="3">
    <source>
        <dbReference type="ARBA" id="ARBA00023004"/>
    </source>
</evidence>
<comment type="caution">
    <text evidence="5">The sequence shown here is derived from an EMBL/GenBank/DDBJ whole genome shotgun (WGS) entry which is preliminary data.</text>
</comment>
<keyword evidence="3" id="KW-0408">Iron</keyword>
<keyword evidence="4" id="KW-0472">Membrane</keyword>
<dbReference type="GO" id="GO:0020037">
    <property type="term" value="F:heme binding"/>
    <property type="evidence" value="ECO:0007669"/>
    <property type="project" value="InterPro"/>
</dbReference>
<name>A0A9W8UYZ6_9HYPO</name>
<organism evidence="5 6">
    <name type="scientific">Fusarium falciforme</name>
    <dbReference type="NCBI Taxonomy" id="195108"/>
    <lineage>
        <taxon>Eukaryota</taxon>
        <taxon>Fungi</taxon>
        <taxon>Dikarya</taxon>
        <taxon>Ascomycota</taxon>
        <taxon>Pezizomycotina</taxon>
        <taxon>Sordariomycetes</taxon>
        <taxon>Hypocreomycetidae</taxon>
        <taxon>Hypocreales</taxon>
        <taxon>Nectriaceae</taxon>
        <taxon>Fusarium</taxon>
        <taxon>Fusarium solani species complex</taxon>
    </lineage>
</organism>
<evidence type="ECO:0000256" key="4">
    <source>
        <dbReference type="SAM" id="Phobius"/>
    </source>
</evidence>
<dbReference type="InterPro" id="IPR036396">
    <property type="entry name" value="Cyt_P450_sf"/>
</dbReference>
<keyword evidence="4" id="KW-0812">Transmembrane</keyword>
<dbReference type="PANTHER" id="PTHR24305:SF152">
    <property type="entry name" value="P450, PUTATIVE (EUROFUNG)-RELATED"/>
    <property type="match status" value="1"/>
</dbReference>
<protein>
    <recommendedName>
        <fullName evidence="7">Cytochrome P450</fullName>
    </recommendedName>
</protein>
<gene>
    <name evidence="5" type="ORF">NW755_007746</name>
</gene>
<dbReference type="GO" id="GO:0004497">
    <property type="term" value="F:monooxygenase activity"/>
    <property type="evidence" value="ECO:0007669"/>
    <property type="project" value="InterPro"/>
</dbReference>
<dbReference type="InterPro" id="IPR050121">
    <property type="entry name" value="Cytochrome_P450_monoxygenase"/>
</dbReference>
<dbReference type="GO" id="GO:0016705">
    <property type="term" value="F:oxidoreductase activity, acting on paired donors, with incorporation or reduction of molecular oxygen"/>
    <property type="evidence" value="ECO:0007669"/>
    <property type="project" value="InterPro"/>
</dbReference>
<evidence type="ECO:0000313" key="5">
    <source>
        <dbReference type="EMBL" id="KAJ4186451.1"/>
    </source>
</evidence>
<dbReference type="GO" id="GO:0005506">
    <property type="term" value="F:iron ion binding"/>
    <property type="evidence" value="ECO:0007669"/>
    <property type="project" value="InterPro"/>
</dbReference>
<dbReference type="SUPFAM" id="SSF48264">
    <property type="entry name" value="Cytochrome P450"/>
    <property type="match status" value="1"/>
</dbReference>
<accession>A0A9W8UYZ6</accession>
<keyword evidence="2" id="KW-0479">Metal-binding</keyword>
<proteinExistence type="predicted"/>
<reference evidence="5" key="1">
    <citation type="submission" date="2022-09" db="EMBL/GenBank/DDBJ databases">
        <title>Fusarium specimens isolated from Avocado Roots.</title>
        <authorList>
            <person name="Stajich J."/>
            <person name="Roper C."/>
            <person name="Heimlech-Rivalta G."/>
        </authorList>
    </citation>
    <scope>NUCLEOTIDE SEQUENCE</scope>
    <source>
        <strain evidence="5">A02</strain>
    </source>
</reference>
<feature type="transmembrane region" description="Helical" evidence="4">
    <location>
        <begin position="23"/>
        <end position="42"/>
    </location>
</feature>